<name>A0A9N9IAP8_9GLOM</name>
<proteinExistence type="predicted"/>
<sequence>RRVIKGIDYSRRGQISDGYVFAIKRILRYFPITPIEEQTATLSHKQKWLDKLTSLRNQNKTIVIRVLYGMGTKPVDLTLRFSKVEKEIIQSLV</sequence>
<protein>
    <submittedName>
        <fullName evidence="1">18052_t:CDS:1</fullName>
    </submittedName>
</protein>
<evidence type="ECO:0000313" key="2">
    <source>
        <dbReference type="Proteomes" id="UP000789342"/>
    </source>
</evidence>
<reference evidence="1" key="1">
    <citation type="submission" date="2021-06" db="EMBL/GenBank/DDBJ databases">
        <authorList>
            <person name="Kallberg Y."/>
            <person name="Tangrot J."/>
            <person name="Rosling A."/>
        </authorList>
    </citation>
    <scope>NUCLEOTIDE SEQUENCE</scope>
    <source>
        <strain evidence="1">CL551</strain>
    </source>
</reference>
<gene>
    <name evidence="1" type="ORF">AMORRO_LOCUS13671</name>
</gene>
<dbReference type="EMBL" id="CAJVPV010024321">
    <property type="protein sequence ID" value="CAG8726141.1"/>
    <property type="molecule type" value="Genomic_DNA"/>
</dbReference>
<feature type="non-terminal residue" evidence="1">
    <location>
        <position position="1"/>
    </location>
</feature>
<evidence type="ECO:0000313" key="1">
    <source>
        <dbReference type="EMBL" id="CAG8726141.1"/>
    </source>
</evidence>
<comment type="caution">
    <text evidence="1">The sequence shown here is derived from an EMBL/GenBank/DDBJ whole genome shotgun (WGS) entry which is preliminary data.</text>
</comment>
<keyword evidence="2" id="KW-1185">Reference proteome</keyword>
<dbReference type="Proteomes" id="UP000789342">
    <property type="component" value="Unassembled WGS sequence"/>
</dbReference>
<organism evidence="1 2">
    <name type="scientific">Acaulospora morrowiae</name>
    <dbReference type="NCBI Taxonomy" id="94023"/>
    <lineage>
        <taxon>Eukaryota</taxon>
        <taxon>Fungi</taxon>
        <taxon>Fungi incertae sedis</taxon>
        <taxon>Mucoromycota</taxon>
        <taxon>Glomeromycotina</taxon>
        <taxon>Glomeromycetes</taxon>
        <taxon>Diversisporales</taxon>
        <taxon>Acaulosporaceae</taxon>
        <taxon>Acaulospora</taxon>
    </lineage>
</organism>
<dbReference type="AlphaFoldDB" id="A0A9N9IAP8"/>
<accession>A0A9N9IAP8</accession>